<dbReference type="Pfam" id="PF04909">
    <property type="entry name" value="Amidohydro_2"/>
    <property type="match status" value="1"/>
</dbReference>
<dbReference type="Gene3D" id="3.20.20.140">
    <property type="entry name" value="Metal-dependent hydrolases"/>
    <property type="match status" value="1"/>
</dbReference>
<evidence type="ECO:0000313" key="3">
    <source>
        <dbReference type="Proteomes" id="UP000006892"/>
    </source>
</evidence>
<dbReference type="RefSeq" id="WP_013417580.1">
    <property type="nucleotide sequence ID" value="NC_014659.1"/>
</dbReference>
<dbReference type="EMBL" id="FN563149">
    <property type="protein sequence ID" value="CBH50529.1"/>
    <property type="molecule type" value="Genomic_DNA"/>
</dbReference>
<sequence>MTFSPDDTPPAPDGDSFAEMVDALPLVDHHCHGVLRRPLDRAGFESFLTEAAAPGRWHGSLFDTQAGTAVRSLCAPVLDLDRHAGSDEYLDRRTELGVDEVTRRLLDAAGISEFLVDTGFLPDRLTAPDELADFTGGVAHEVVRLESVAEDVIAGHNADAFAPTCRARLADASRTAVAFKTVAAYRVGLDLAADRPSDAAVFTAAARWAADVAAGRPVRLHDETLVRFLFWTAVDLGLPIQFHVGYGDADTDLHRADPLLLMPLLRATAGRDVPIMLLHNYPFHRNAGYLAQVFDHVFVDVGLAVQNVGGGGAARILAELLELAPFGSVLFSTDGCGLPELFHVAAVRFRRALAAVLDAEVARRDWSRADARRVARMIAADNARRAYRLGSNTPPTD</sequence>
<name>A0A3S5YDI3_RHOH1</name>
<evidence type="ECO:0000313" key="2">
    <source>
        <dbReference type="EMBL" id="CBH50529.1"/>
    </source>
</evidence>
<proteinExistence type="predicted"/>
<feature type="domain" description="Amidohydrolase-related" evidence="1">
    <location>
        <begin position="152"/>
        <end position="389"/>
    </location>
</feature>
<gene>
    <name evidence="2" type="ordered locus">REQ_45730</name>
</gene>
<evidence type="ECO:0000259" key="1">
    <source>
        <dbReference type="Pfam" id="PF04909"/>
    </source>
</evidence>
<dbReference type="InterPro" id="IPR006680">
    <property type="entry name" value="Amidohydro-rel"/>
</dbReference>
<dbReference type="InterPro" id="IPR032466">
    <property type="entry name" value="Metal_Hydrolase"/>
</dbReference>
<dbReference type="AlphaFoldDB" id="A0A3S5YDI3"/>
<protein>
    <submittedName>
        <fullName evidence="2">Amidohydrolase</fullName>
    </submittedName>
</protein>
<dbReference type="KEGG" id="req:REQ_45730"/>
<organism evidence="2">
    <name type="scientific">Rhodococcus hoagii (strain 103S)</name>
    <name type="common">Rhodococcus equi</name>
    <dbReference type="NCBI Taxonomy" id="685727"/>
    <lineage>
        <taxon>Bacteria</taxon>
        <taxon>Bacillati</taxon>
        <taxon>Actinomycetota</taxon>
        <taxon>Actinomycetes</taxon>
        <taxon>Mycobacteriales</taxon>
        <taxon>Nocardiaceae</taxon>
        <taxon>Prescottella</taxon>
    </lineage>
</organism>
<reference evidence="2" key="1">
    <citation type="journal article" date="2010" name="PLoS Genet.">
        <title>The genome of a pathogenic rhodococcus: cooptive virulence underpinned by key gene acquisitions.</title>
        <authorList>
            <person name="Letek M."/>
            <person name="Gonzalez P."/>
            <person name="Macarthur I."/>
            <person name="Rodriguez H."/>
            <person name="Freeman T.C."/>
            <person name="Valero-Rello A."/>
            <person name="Blanco M."/>
            <person name="Buckley T."/>
            <person name="Cherevach I."/>
            <person name="Fahey R."/>
            <person name="Hapeshi A."/>
            <person name="Holdstock J."/>
            <person name="Leadon D."/>
            <person name="Navas J."/>
            <person name="Ocampo A."/>
            <person name="Quail M.A."/>
            <person name="Sanders M."/>
            <person name="Scortti M.M."/>
            <person name="Prescott J.F."/>
            <person name="Fogarty U."/>
            <person name="Meijer W.G."/>
            <person name="Parkhill J."/>
            <person name="Bentley S.D."/>
            <person name="Vazquez-Boland J.A."/>
        </authorList>
    </citation>
    <scope>NUCLEOTIDE SEQUENCE [LARGE SCALE GENOMIC DNA]</scope>
    <source>
        <strain evidence="2 3">103S</strain>
    </source>
</reference>
<dbReference type="PANTHER" id="PTHR43383">
    <property type="entry name" value="NODULIN 6"/>
    <property type="match status" value="1"/>
</dbReference>
<dbReference type="Proteomes" id="UP001154400">
    <property type="component" value="Chromosome"/>
</dbReference>
<dbReference type="GO" id="GO:0016787">
    <property type="term" value="F:hydrolase activity"/>
    <property type="evidence" value="ECO:0007669"/>
    <property type="project" value="InterPro"/>
</dbReference>
<dbReference type="SUPFAM" id="SSF51556">
    <property type="entry name" value="Metallo-dependent hydrolases"/>
    <property type="match status" value="1"/>
</dbReference>
<accession>A0A3S5YDI3</accession>
<dbReference type="PANTHER" id="PTHR43383:SF2">
    <property type="entry name" value="AMIDOHYDROLASE 2 FAMILY PROTEIN"/>
    <property type="match status" value="1"/>
</dbReference>
<dbReference type="GeneID" id="57580191"/>